<sequence>MSWIQSNYIQYPDSKLSLGHKKVSAAEVEEIVDRLNVVKKTEERKLPTTGPKITKEEIEQMVERLADKERNLEKTPERNGTGADEKMGVVNTYAWVNGSIMRNRLKTGDGNFY</sequence>
<organism evidence="2 3">
    <name type="scientific">Actinia tenebrosa</name>
    <name type="common">Australian red waratah sea anemone</name>
    <dbReference type="NCBI Taxonomy" id="6105"/>
    <lineage>
        <taxon>Eukaryota</taxon>
        <taxon>Metazoa</taxon>
        <taxon>Cnidaria</taxon>
        <taxon>Anthozoa</taxon>
        <taxon>Hexacorallia</taxon>
        <taxon>Actiniaria</taxon>
        <taxon>Actiniidae</taxon>
        <taxon>Actinia</taxon>
    </lineage>
</organism>
<dbReference type="InParanoid" id="A0A6P8IIX0"/>
<dbReference type="OrthoDB" id="10021290at2759"/>
<dbReference type="RefSeq" id="XP_031566742.1">
    <property type="nucleotide sequence ID" value="XM_031710882.1"/>
</dbReference>
<accession>A0A6P8IIX0</accession>
<dbReference type="AlphaFoldDB" id="A0A6P8IIX0"/>
<proteinExistence type="predicted"/>
<evidence type="ECO:0000256" key="1">
    <source>
        <dbReference type="SAM" id="MobiDB-lite"/>
    </source>
</evidence>
<name>A0A6P8IIX0_ACTTE</name>
<keyword evidence="2" id="KW-1185">Reference proteome</keyword>
<gene>
    <name evidence="3" type="primary">LOC116301767</name>
</gene>
<evidence type="ECO:0000313" key="2">
    <source>
        <dbReference type="Proteomes" id="UP000515163"/>
    </source>
</evidence>
<protein>
    <submittedName>
        <fullName evidence="3">Uncharacterized protein LOC116301767</fullName>
    </submittedName>
</protein>
<dbReference type="KEGG" id="aten:116301767"/>
<evidence type="ECO:0000313" key="3">
    <source>
        <dbReference type="RefSeq" id="XP_031566742.1"/>
    </source>
</evidence>
<reference evidence="3" key="1">
    <citation type="submission" date="2025-08" db="UniProtKB">
        <authorList>
            <consortium name="RefSeq"/>
        </authorList>
    </citation>
    <scope>IDENTIFICATION</scope>
    <source>
        <tissue evidence="3">Tentacle</tissue>
    </source>
</reference>
<feature type="region of interest" description="Disordered" evidence="1">
    <location>
        <begin position="65"/>
        <end position="85"/>
    </location>
</feature>
<dbReference type="GeneID" id="116301767"/>
<dbReference type="Proteomes" id="UP000515163">
    <property type="component" value="Unplaced"/>
</dbReference>